<dbReference type="RefSeq" id="WP_252168237.1">
    <property type="nucleotide sequence ID" value="NZ_CP084930.1"/>
</dbReference>
<evidence type="ECO:0000313" key="7">
    <source>
        <dbReference type="Proteomes" id="UP001056937"/>
    </source>
</evidence>
<dbReference type="Proteomes" id="UP001056937">
    <property type="component" value="Chromosome 1"/>
</dbReference>
<proteinExistence type="inferred from homology"/>
<dbReference type="SMART" id="SM00822">
    <property type="entry name" value="PKS_KR"/>
    <property type="match status" value="1"/>
</dbReference>
<dbReference type="InterPro" id="IPR020904">
    <property type="entry name" value="Sc_DH/Rdtase_CS"/>
</dbReference>
<feature type="transmembrane region" description="Helical" evidence="4">
    <location>
        <begin position="314"/>
        <end position="331"/>
    </location>
</feature>
<keyword evidence="4" id="KW-0812">Transmembrane</keyword>
<evidence type="ECO:0000259" key="5">
    <source>
        <dbReference type="SMART" id="SM00822"/>
    </source>
</evidence>
<evidence type="ECO:0000256" key="2">
    <source>
        <dbReference type="ARBA" id="ARBA00023002"/>
    </source>
</evidence>
<gene>
    <name evidence="6" type="ORF">LHA26_08285</name>
</gene>
<dbReference type="SUPFAM" id="SSF51735">
    <property type="entry name" value="NAD(P)-binding Rossmann-fold domains"/>
    <property type="match status" value="1"/>
</dbReference>
<dbReference type="EMBL" id="CP084930">
    <property type="protein sequence ID" value="USI74434.1"/>
    <property type="molecule type" value="Genomic_DNA"/>
</dbReference>
<evidence type="ECO:0000256" key="4">
    <source>
        <dbReference type="SAM" id="Phobius"/>
    </source>
</evidence>
<keyword evidence="4" id="KW-0472">Membrane</keyword>
<dbReference type="InterPro" id="IPR002347">
    <property type="entry name" value="SDR_fam"/>
</dbReference>
<sequence length="336" mass="35176">MRIALKPVPEQVMLITGASSGIGLATAELAARRGARVMLVARSREGLAHAVDRIAAAGGKAAFAVADVTRPGELARAADAAVERFGTIDTWVNCAGVAIYAKLLDTPEAEHRRLFDTNYFGMVEGCRVAVRHLRDKGGALITIGSIASDLPAPILSAYAASKHAVKAYVEALRQELAADGVPISVTLIKPAGIDTPIAQHAANHGAGALQGEALVPPPLYAPELVAEAICDAAAHRRRTITVGGAGRANVLIGVHFPQLIEWLAPLLMRGLFDPARPATPGDTLFRAGGTAETRSRHEHPRETSLYTLAQRHRLVAAGIGLAGAALAGAWARRRTA</sequence>
<organism evidence="6 7">
    <name type="scientific">Sphingomonas morindae</name>
    <dbReference type="NCBI Taxonomy" id="1541170"/>
    <lineage>
        <taxon>Bacteria</taxon>
        <taxon>Pseudomonadati</taxon>
        <taxon>Pseudomonadota</taxon>
        <taxon>Alphaproteobacteria</taxon>
        <taxon>Sphingomonadales</taxon>
        <taxon>Sphingomonadaceae</taxon>
        <taxon>Sphingomonas</taxon>
    </lineage>
</organism>
<dbReference type="PRINTS" id="PR00080">
    <property type="entry name" value="SDRFAMILY"/>
</dbReference>
<evidence type="ECO:0000313" key="6">
    <source>
        <dbReference type="EMBL" id="USI74434.1"/>
    </source>
</evidence>
<dbReference type="Gene3D" id="3.40.50.720">
    <property type="entry name" value="NAD(P)-binding Rossmann-like Domain"/>
    <property type="match status" value="1"/>
</dbReference>
<accession>A0ABY4XC78</accession>
<feature type="domain" description="Ketoreductase" evidence="5">
    <location>
        <begin position="11"/>
        <end position="196"/>
    </location>
</feature>
<keyword evidence="7" id="KW-1185">Reference proteome</keyword>
<dbReference type="InterPro" id="IPR036291">
    <property type="entry name" value="NAD(P)-bd_dom_sf"/>
</dbReference>
<keyword evidence="4" id="KW-1133">Transmembrane helix</keyword>
<name>A0ABY4XC78_9SPHN</name>
<dbReference type="InterPro" id="IPR057326">
    <property type="entry name" value="KR_dom"/>
</dbReference>
<dbReference type="PANTHER" id="PTHR44196:SF1">
    <property type="entry name" value="DEHYDROGENASE_REDUCTASE SDR FAMILY MEMBER 7B"/>
    <property type="match status" value="1"/>
</dbReference>
<evidence type="ECO:0000256" key="1">
    <source>
        <dbReference type="ARBA" id="ARBA00006484"/>
    </source>
</evidence>
<evidence type="ECO:0000256" key="3">
    <source>
        <dbReference type="RuleBase" id="RU000363"/>
    </source>
</evidence>
<dbReference type="PRINTS" id="PR00081">
    <property type="entry name" value="GDHRDH"/>
</dbReference>
<reference evidence="6" key="1">
    <citation type="journal article" date="2022" name="Toxins">
        <title>Genomic Analysis of Sphingopyxis sp. USTB-05 for Biodegrading Cyanobacterial Hepatotoxins.</title>
        <authorList>
            <person name="Liu C."/>
            <person name="Xu Q."/>
            <person name="Zhao Z."/>
            <person name="Zhang H."/>
            <person name="Liu X."/>
            <person name="Yin C."/>
            <person name="Liu Y."/>
            <person name="Yan H."/>
        </authorList>
    </citation>
    <scope>NUCLEOTIDE SEQUENCE</scope>
    <source>
        <strain evidence="6">NBD5</strain>
    </source>
</reference>
<dbReference type="PROSITE" id="PS00061">
    <property type="entry name" value="ADH_SHORT"/>
    <property type="match status" value="1"/>
</dbReference>
<dbReference type="NCBIfam" id="NF005495">
    <property type="entry name" value="PRK07109.1"/>
    <property type="match status" value="1"/>
</dbReference>
<comment type="similarity">
    <text evidence="1 3">Belongs to the short-chain dehydrogenases/reductases (SDR) family.</text>
</comment>
<keyword evidence="2" id="KW-0560">Oxidoreductase</keyword>
<dbReference type="PANTHER" id="PTHR44196">
    <property type="entry name" value="DEHYDROGENASE/REDUCTASE SDR FAMILY MEMBER 7B"/>
    <property type="match status" value="1"/>
</dbReference>
<protein>
    <submittedName>
        <fullName evidence="6">SDR family NAD(P)-dependent oxidoreductase</fullName>
    </submittedName>
</protein>
<dbReference type="Pfam" id="PF00106">
    <property type="entry name" value="adh_short"/>
    <property type="match status" value="1"/>
</dbReference>